<sequence length="175" mass="18809">MSIIYRGGETKKYDQGDYTFAIRPFPAFHSMKVLGDLQKVVVPALGGAIGGLKPESLDMDTSDVKFIGGAVADALNNLARTLDGDTLERAAELLLDPQYVSVAPLHTKDFQPLDEGAVNEIFSGRIIDLIALMVQIFKVNYADFSKLSSVPTGVRKALGEIKSSFLASSQTNSPA</sequence>
<dbReference type="EMBL" id="BK015938">
    <property type="protein sequence ID" value="DAF86147.1"/>
    <property type="molecule type" value="Genomic_DNA"/>
</dbReference>
<dbReference type="InterPro" id="IPR049156">
    <property type="entry name" value="Phage_chap_TAC_15-like"/>
</dbReference>
<protein>
    <submittedName>
        <fullName evidence="1">Tail assembly chaperone protein</fullName>
    </submittedName>
</protein>
<dbReference type="Pfam" id="PF21822">
    <property type="entry name" value="Phage_TAC_15"/>
    <property type="match status" value="1"/>
</dbReference>
<name>A0A8S5TVC3_9CAUD</name>
<evidence type="ECO:0000313" key="1">
    <source>
        <dbReference type="EMBL" id="DAF86147.1"/>
    </source>
</evidence>
<proteinExistence type="predicted"/>
<organism evidence="1">
    <name type="scientific">Myoviridae sp. ct17M4</name>
    <dbReference type="NCBI Taxonomy" id="2825016"/>
    <lineage>
        <taxon>Viruses</taxon>
        <taxon>Duplodnaviria</taxon>
        <taxon>Heunggongvirae</taxon>
        <taxon>Uroviricota</taxon>
        <taxon>Caudoviricetes</taxon>
    </lineage>
</organism>
<reference evidence="1" key="1">
    <citation type="journal article" date="2021" name="Proc. Natl. Acad. Sci. U.S.A.">
        <title>A Catalog of Tens of Thousands of Viruses from Human Metagenomes Reveals Hidden Associations with Chronic Diseases.</title>
        <authorList>
            <person name="Tisza M.J."/>
            <person name="Buck C.B."/>
        </authorList>
    </citation>
    <scope>NUCLEOTIDE SEQUENCE</scope>
    <source>
        <strain evidence="1">Ct17M4</strain>
    </source>
</reference>
<accession>A0A8S5TVC3</accession>